<reference evidence="1 2" key="1">
    <citation type="submission" date="2024-02" db="EMBL/GenBank/DDBJ databases">
        <title>de novo genome assembly of Solanum bulbocastanum strain 11H21.</title>
        <authorList>
            <person name="Hosaka A.J."/>
        </authorList>
    </citation>
    <scope>NUCLEOTIDE SEQUENCE [LARGE SCALE GENOMIC DNA]</scope>
    <source>
        <tissue evidence="1">Young leaves</tissue>
    </source>
</reference>
<accession>A0AAN8U6Q2</accession>
<evidence type="ECO:0000313" key="1">
    <source>
        <dbReference type="EMBL" id="KAK6804634.1"/>
    </source>
</evidence>
<dbReference type="AlphaFoldDB" id="A0AAN8U6Q2"/>
<sequence>MSGMPPRDRNNIALFNRVQCSKTSLDEIIIVMATIWTLLFDGLKSLIDIKGRSLRPEIVIQKAARFWQDWTTVRIPTSSFIVIEPDFATQWFPPGENIFKCNIDSSWDLASRNNCQHASSGFSWKLHQSPL</sequence>
<comment type="caution">
    <text evidence="1">The sequence shown here is derived from an EMBL/GenBank/DDBJ whole genome shotgun (WGS) entry which is preliminary data.</text>
</comment>
<name>A0AAN8U6Q2_SOLBU</name>
<evidence type="ECO:0000313" key="2">
    <source>
        <dbReference type="Proteomes" id="UP001371456"/>
    </source>
</evidence>
<protein>
    <submittedName>
        <fullName evidence="1">Uncharacterized protein</fullName>
    </submittedName>
</protein>
<dbReference type="EMBL" id="JBANQN010000001">
    <property type="protein sequence ID" value="KAK6804634.1"/>
    <property type="molecule type" value="Genomic_DNA"/>
</dbReference>
<dbReference type="Proteomes" id="UP001371456">
    <property type="component" value="Unassembled WGS sequence"/>
</dbReference>
<proteinExistence type="predicted"/>
<gene>
    <name evidence="1" type="ORF">RDI58_002418</name>
</gene>
<organism evidence="1 2">
    <name type="scientific">Solanum bulbocastanum</name>
    <name type="common">Wild potato</name>
    <dbReference type="NCBI Taxonomy" id="147425"/>
    <lineage>
        <taxon>Eukaryota</taxon>
        <taxon>Viridiplantae</taxon>
        <taxon>Streptophyta</taxon>
        <taxon>Embryophyta</taxon>
        <taxon>Tracheophyta</taxon>
        <taxon>Spermatophyta</taxon>
        <taxon>Magnoliopsida</taxon>
        <taxon>eudicotyledons</taxon>
        <taxon>Gunneridae</taxon>
        <taxon>Pentapetalae</taxon>
        <taxon>asterids</taxon>
        <taxon>lamiids</taxon>
        <taxon>Solanales</taxon>
        <taxon>Solanaceae</taxon>
        <taxon>Solanoideae</taxon>
        <taxon>Solaneae</taxon>
        <taxon>Solanum</taxon>
    </lineage>
</organism>
<keyword evidence="2" id="KW-1185">Reference proteome</keyword>